<evidence type="ECO:0000313" key="2">
    <source>
        <dbReference type="Proteomes" id="UP001367508"/>
    </source>
</evidence>
<comment type="caution">
    <text evidence="1">The sequence shown here is derived from an EMBL/GenBank/DDBJ whole genome shotgun (WGS) entry which is preliminary data.</text>
</comment>
<gene>
    <name evidence="1" type="ORF">VNO77_03451</name>
</gene>
<protein>
    <submittedName>
        <fullName evidence="1">Uncharacterized protein</fullName>
    </submittedName>
</protein>
<proteinExistence type="predicted"/>
<dbReference type="EMBL" id="JAYMYQ010000001">
    <property type="protein sequence ID" value="KAK7361394.1"/>
    <property type="molecule type" value="Genomic_DNA"/>
</dbReference>
<reference evidence="1 2" key="1">
    <citation type="submission" date="2024-01" db="EMBL/GenBank/DDBJ databases">
        <title>The genomes of 5 underutilized Papilionoideae crops provide insights into root nodulation and disease resistanc.</title>
        <authorList>
            <person name="Jiang F."/>
        </authorList>
    </citation>
    <scope>NUCLEOTIDE SEQUENCE [LARGE SCALE GENOMIC DNA]</scope>
    <source>
        <strain evidence="1">LVBAO_FW01</strain>
        <tissue evidence="1">Leaves</tissue>
    </source>
</reference>
<name>A0AAN9MUX2_CANGL</name>
<dbReference type="AlphaFoldDB" id="A0AAN9MUX2"/>
<organism evidence="1 2">
    <name type="scientific">Canavalia gladiata</name>
    <name type="common">Sword bean</name>
    <name type="synonym">Dolichos gladiatus</name>
    <dbReference type="NCBI Taxonomy" id="3824"/>
    <lineage>
        <taxon>Eukaryota</taxon>
        <taxon>Viridiplantae</taxon>
        <taxon>Streptophyta</taxon>
        <taxon>Embryophyta</taxon>
        <taxon>Tracheophyta</taxon>
        <taxon>Spermatophyta</taxon>
        <taxon>Magnoliopsida</taxon>
        <taxon>eudicotyledons</taxon>
        <taxon>Gunneridae</taxon>
        <taxon>Pentapetalae</taxon>
        <taxon>rosids</taxon>
        <taxon>fabids</taxon>
        <taxon>Fabales</taxon>
        <taxon>Fabaceae</taxon>
        <taxon>Papilionoideae</taxon>
        <taxon>50 kb inversion clade</taxon>
        <taxon>NPAAA clade</taxon>
        <taxon>indigoferoid/millettioid clade</taxon>
        <taxon>Phaseoleae</taxon>
        <taxon>Canavalia</taxon>
    </lineage>
</organism>
<sequence>MLDDGVSCMQRFDAASVGQNLSLNLPASQAVNYSPVVKRCDDHCYVKNRNRIFVLNSRLLHPSKKLVLYRSSFRTLDLNRGLVSIAKGPKRKLYGMHEHQRERLIQNLIFEFVRFQEFLFLHEFIRSRIQEWRHEFTNLITVLIRLSCESSPNQARGVEIQGLPLCSPILGFFVTFEQIFLNSSACRSSLFLVREEFWRESFSFCASFQKMKRRESSFFTKFPQTMRKKPRLRALILFL</sequence>
<evidence type="ECO:0000313" key="1">
    <source>
        <dbReference type="EMBL" id="KAK7361394.1"/>
    </source>
</evidence>
<accession>A0AAN9MUX2</accession>
<keyword evidence="2" id="KW-1185">Reference proteome</keyword>
<dbReference type="Proteomes" id="UP001367508">
    <property type="component" value="Unassembled WGS sequence"/>
</dbReference>